<gene>
    <name evidence="2" type="ORF">CTKZ_01130</name>
</gene>
<dbReference type="AlphaFoldDB" id="A0A401UV38"/>
<accession>A0A401UV38</accession>
<dbReference type="GO" id="GO:0003824">
    <property type="term" value="F:catalytic activity"/>
    <property type="evidence" value="ECO:0007669"/>
    <property type="project" value="InterPro"/>
</dbReference>
<dbReference type="SUPFAM" id="SSF56219">
    <property type="entry name" value="DNase I-like"/>
    <property type="match status" value="1"/>
</dbReference>
<organism evidence="2 3">
    <name type="scientific">Cellulomonas algicola</name>
    <dbReference type="NCBI Taxonomy" id="2071633"/>
    <lineage>
        <taxon>Bacteria</taxon>
        <taxon>Bacillati</taxon>
        <taxon>Actinomycetota</taxon>
        <taxon>Actinomycetes</taxon>
        <taxon>Micrococcales</taxon>
        <taxon>Cellulomonadaceae</taxon>
        <taxon>Cellulomonas</taxon>
    </lineage>
</organism>
<dbReference type="InterPro" id="IPR036691">
    <property type="entry name" value="Endo/exonu/phosph_ase_sf"/>
</dbReference>
<dbReference type="GO" id="GO:0006506">
    <property type="term" value="P:GPI anchor biosynthetic process"/>
    <property type="evidence" value="ECO:0007669"/>
    <property type="project" value="TreeGrafter"/>
</dbReference>
<dbReference type="RefSeq" id="WP_124341105.1">
    <property type="nucleotide sequence ID" value="NZ_BHYL01000010.1"/>
</dbReference>
<evidence type="ECO:0000313" key="2">
    <source>
        <dbReference type="EMBL" id="GCD18551.1"/>
    </source>
</evidence>
<proteinExistence type="predicted"/>
<dbReference type="EMBL" id="BHYL01000010">
    <property type="protein sequence ID" value="GCD18551.1"/>
    <property type="molecule type" value="Genomic_DNA"/>
</dbReference>
<sequence length="246" mass="25831">MTLRLMSYNVKGLQQDGRAVAEVVRAERPDVLAVQEPPRGPLGWWQLHRFARRAGLRVVVGGRGARTTALLAAPGLPVTHAHALPLPWQAGTVRRGVALARVGGVVVVAVHLSLDRAERLRHLDVLDAHLVGAQRPLVLVGDLNEQPGGPTWQRLLGSGTAGGLGGAGGTAGAQAGLAGLLDAAPDGPPTYPAVDARHRIDVVLHDASLRVVAAHVRDDALVHRASDHRPLVVDLDLNLGPRPADP</sequence>
<dbReference type="PANTHER" id="PTHR14859">
    <property type="entry name" value="CALCOFLUOR WHITE HYPERSENSITIVE PROTEIN PRECURSOR"/>
    <property type="match status" value="1"/>
</dbReference>
<feature type="domain" description="Endonuclease/exonuclease/phosphatase" evidence="1">
    <location>
        <begin position="6"/>
        <end position="228"/>
    </location>
</feature>
<keyword evidence="3" id="KW-1185">Reference proteome</keyword>
<reference evidence="2 3" key="1">
    <citation type="submission" date="2018-11" db="EMBL/GenBank/DDBJ databases">
        <title>Draft genome sequence of Cellulomonas takizawaensis strain TKZ-21.</title>
        <authorList>
            <person name="Yamamura H."/>
            <person name="Hayashi T."/>
            <person name="Hamada M."/>
            <person name="Serisawa Y."/>
            <person name="Matsuyama K."/>
            <person name="Nakagawa Y."/>
            <person name="Otoguro M."/>
            <person name="Yanagida F."/>
            <person name="Hayakawa M."/>
        </authorList>
    </citation>
    <scope>NUCLEOTIDE SEQUENCE [LARGE SCALE GENOMIC DNA]</scope>
    <source>
        <strain evidence="2 3">TKZ-21</strain>
    </source>
</reference>
<comment type="caution">
    <text evidence="2">The sequence shown here is derived from an EMBL/GenBank/DDBJ whole genome shotgun (WGS) entry which is preliminary data.</text>
</comment>
<dbReference type="InterPro" id="IPR051916">
    <property type="entry name" value="GPI-anchor_lipid_remodeler"/>
</dbReference>
<dbReference type="InterPro" id="IPR005135">
    <property type="entry name" value="Endo/exonuclease/phosphatase"/>
</dbReference>
<dbReference type="Pfam" id="PF03372">
    <property type="entry name" value="Exo_endo_phos"/>
    <property type="match status" value="1"/>
</dbReference>
<dbReference type="GO" id="GO:0016020">
    <property type="term" value="C:membrane"/>
    <property type="evidence" value="ECO:0007669"/>
    <property type="project" value="GOC"/>
</dbReference>
<dbReference type="Gene3D" id="3.60.10.10">
    <property type="entry name" value="Endonuclease/exonuclease/phosphatase"/>
    <property type="match status" value="1"/>
</dbReference>
<protein>
    <recommendedName>
        <fullName evidence="1">Endonuclease/exonuclease/phosphatase domain-containing protein</fullName>
    </recommendedName>
</protein>
<evidence type="ECO:0000259" key="1">
    <source>
        <dbReference type="Pfam" id="PF03372"/>
    </source>
</evidence>
<name>A0A401UV38_9CELL</name>
<evidence type="ECO:0000313" key="3">
    <source>
        <dbReference type="Proteomes" id="UP000288246"/>
    </source>
</evidence>
<dbReference type="OrthoDB" id="3820230at2"/>
<dbReference type="Proteomes" id="UP000288246">
    <property type="component" value="Unassembled WGS sequence"/>
</dbReference>
<dbReference type="PANTHER" id="PTHR14859:SF1">
    <property type="entry name" value="PGAP2-INTERACTING PROTEIN"/>
    <property type="match status" value="1"/>
</dbReference>